<organism evidence="1 2">
    <name type="scientific">Neurospora tetraspora</name>
    <dbReference type="NCBI Taxonomy" id="94610"/>
    <lineage>
        <taxon>Eukaryota</taxon>
        <taxon>Fungi</taxon>
        <taxon>Dikarya</taxon>
        <taxon>Ascomycota</taxon>
        <taxon>Pezizomycotina</taxon>
        <taxon>Sordariomycetes</taxon>
        <taxon>Sordariomycetidae</taxon>
        <taxon>Sordariales</taxon>
        <taxon>Sordariaceae</taxon>
        <taxon>Neurospora</taxon>
    </lineage>
</organism>
<dbReference type="PROSITE" id="PS51257">
    <property type="entry name" value="PROKAR_LIPOPROTEIN"/>
    <property type="match status" value="1"/>
</dbReference>
<comment type="caution">
    <text evidence="1">The sequence shown here is derived from an EMBL/GenBank/DDBJ whole genome shotgun (WGS) entry which is preliminary data.</text>
</comment>
<keyword evidence="2" id="KW-1185">Reference proteome</keyword>
<sequence length="100" mass="11317">MIGHHHRFQGLGFWPLFLAWLACRHCLLGTGSTQLAWVTSALFADHGPAFDLMLTLLRLLFGVLDGDGIDSRRRISQELMVSTRALRVRYRRSGTHAERG</sequence>
<evidence type="ECO:0000313" key="2">
    <source>
        <dbReference type="Proteomes" id="UP001278500"/>
    </source>
</evidence>
<reference evidence="1" key="1">
    <citation type="journal article" date="2023" name="Mol. Phylogenet. Evol.">
        <title>Genome-scale phylogeny and comparative genomics of the fungal order Sordariales.</title>
        <authorList>
            <person name="Hensen N."/>
            <person name="Bonometti L."/>
            <person name="Westerberg I."/>
            <person name="Brannstrom I.O."/>
            <person name="Guillou S."/>
            <person name="Cros-Aarteil S."/>
            <person name="Calhoun S."/>
            <person name="Haridas S."/>
            <person name="Kuo A."/>
            <person name="Mondo S."/>
            <person name="Pangilinan J."/>
            <person name="Riley R."/>
            <person name="LaButti K."/>
            <person name="Andreopoulos B."/>
            <person name="Lipzen A."/>
            <person name="Chen C."/>
            <person name="Yan M."/>
            <person name="Daum C."/>
            <person name="Ng V."/>
            <person name="Clum A."/>
            <person name="Steindorff A."/>
            <person name="Ohm R.A."/>
            <person name="Martin F."/>
            <person name="Silar P."/>
            <person name="Natvig D.O."/>
            <person name="Lalanne C."/>
            <person name="Gautier V."/>
            <person name="Ament-Velasquez S.L."/>
            <person name="Kruys A."/>
            <person name="Hutchinson M.I."/>
            <person name="Powell A.J."/>
            <person name="Barry K."/>
            <person name="Miller A.N."/>
            <person name="Grigoriev I.V."/>
            <person name="Debuchy R."/>
            <person name="Gladieux P."/>
            <person name="Hiltunen Thoren M."/>
            <person name="Johannesson H."/>
        </authorList>
    </citation>
    <scope>NUCLEOTIDE SEQUENCE</scope>
    <source>
        <strain evidence="1">CBS 560.94</strain>
    </source>
</reference>
<reference evidence="1" key="2">
    <citation type="submission" date="2023-06" db="EMBL/GenBank/DDBJ databases">
        <authorList>
            <consortium name="Lawrence Berkeley National Laboratory"/>
            <person name="Haridas S."/>
            <person name="Hensen N."/>
            <person name="Bonometti L."/>
            <person name="Westerberg I."/>
            <person name="Brannstrom I.O."/>
            <person name="Guillou S."/>
            <person name="Cros-Aarteil S."/>
            <person name="Calhoun S."/>
            <person name="Kuo A."/>
            <person name="Mondo S."/>
            <person name="Pangilinan J."/>
            <person name="Riley R."/>
            <person name="Labutti K."/>
            <person name="Andreopoulos B."/>
            <person name="Lipzen A."/>
            <person name="Chen C."/>
            <person name="Yanf M."/>
            <person name="Daum C."/>
            <person name="Ng V."/>
            <person name="Clum A."/>
            <person name="Steindorff A."/>
            <person name="Ohm R."/>
            <person name="Martin F."/>
            <person name="Silar P."/>
            <person name="Natvig D."/>
            <person name="Lalanne C."/>
            <person name="Gautier V."/>
            <person name="Ament-Velasquez S.L."/>
            <person name="Kruys A."/>
            <person name="Hutchinson M.I."/>
            <person name="Powell A.J."/>
            <person name="Barry K."/>
            <person name="Miller A.N."/>
            <person name="Grigoriev I.V."/>
            <person name="Debuchy R."/>
            <person name="Gladieux P."/>
            <person name="Thoren M.H."/>
            <person name="Johannesson H."/>
        </authorList>
    </citation>
    <scope>NUCLEOTIDE SEQUENCE</scope>
    <source>
        <strain evidence="1">CBS 560.94</strain>
    </source>
</reference>
<protein>
    <submittedName>
        <fullName evidence="1">Uncharacterized protein</fullName>
    </submittedName>
</protein>
<dbReference type="AlphaFoldDB" id="A0AAE0JP52"/>
<accession>A0AAE0JP52</accession>
<name>A0AAE0JP52_9PEZI</name>
<dbReference type="GeneID" id="87860833"/>
<proteinExistence type="predicted"/>
<dbReference type="EMBL" id="JAUEPP010000001">
    <property type="protein sequence ID" value="KAK3355111.1"/>
    <property type="molecule type" value="Genomic_DNA"/>
</dbReference>
<dbReference type="Proteomes" id="UP001278500">
    <property type="component" value="Unassembled WGS sequence"/>
</dbReference>
<evidence type="ECO:0000313" key="1">
    <source>
        <dbReference type="EMBL" id="KAK3355111.1"/>
    </source>
</evidence>
<dbReference type="RefSeq" id="XP_062686489.1">
    <property type="nucleotide sequence ID" value="XM_062823679.1"/>
</dbReference>
<gene>
    <name evidence="1" type="ORF">B0H65DRAFT_36406</name>
</gene>